<name>A0AAE8KB26_STRIT</name>
<feature type="transmembrane region" description="Helical" evidence="1">
    <location>
        <begin position="50"/>
        <end position="72"/>
    </location>
</feature>
<dbReference type="EMBL" id="RJOO01000005">
    <property type="protein sequence ID" value="RSJ22225.1"/>
    <property type="molecule type" value="Genomic_DNA"/>
</dbReference>
<proteinExistence type="predicted"/>
<evidence type="ECO:0000313" key="3">
    <source>
        <dbReference type="Proteomes" id="UP000267137"/>
    </source>
</evidence>
<dbReference type="Proteomes" id="UP000267137">
    <property type="component" value="Unassembled WGS sequence"/>
</dbReference>
<gene>
    <name evidence="2" type="ORF">D8827_07970</name>
</gene>
<protein>
    <submittedName>
        <fullName evidence="2">Uncharacterized protein</fullName>
    </submittedName>
</protein>
<organism evidence="2 3">
    <name type="scientific">Streptococcus intermedius</name>
    <dbReference type="NCBI Taxonomy" id="1338"/>
    <lineage>
        <taxon>Bacteria</taxon>
        <taxon>Bacillati</taxon>
        <taxon>Bacillota</taxon>
        <taxon>Bacilli</taxon>
        <taxon>Lactobacillales</taxon>
        <taxon>Streptococcaceae</taxon>
        <taxon>Streptococcus</taxon>
        <taxon>Streptococcus anginosus group</taxon>
    </lineage>
</organism>
<evidence type="ECO:0000313" key="2">
    <source>
        <dbReference type="EMBL" id="RSJ22225.1"/>
    </source>
</evidence>
<dbReference type="AlphaFoldDB" id="A0AAE8KB26"/>
<feature type="transmembrane region" description="Helical" evidence="1">
    <location>
        <begin position="25"/>
        <end position="44"/>
    </location>
</feature>
<reference evidence="2 3" key="1">
    <citation type="submission" date="2018-11" db="EMBL/GenBank/DDBJ databases">
        <title>Species Designations Belie Phenotypic and Genotypic Heterogeneity in Oral Streptococci.</title>
        <authorList>
            <person name="Velsko I."/>
        </authorList>
    </citation>
    <scope>NUCLEOTIDE SEQUENCE [LARGE SCALE GENOMIC DNA]</scope>
    <source>
        <strain evidence="2 3">KLC02</strain>
    </source>
</reference>
<accession>A0AAE8KB26</accession>
<keyword evidence="1" id="KW-1133">Transmembrane helix</keyword>
<keyword evidence="1" id="KW-0812">Transmembrane</keyword>
<comment type="caution">
    <text evidence="2">The sequence shown here is derived from an EMBL/GenBank/DDBJ whole genome shotgun (WGS) entry which is preliminary data.</text>
</comment>
<sequence>MIILDKFFSPSATVLLRLEKFQNWGNSNATALFILFLSLSYLFIHSIPILSILLTGFAFSMMISYVLIDVYLKLRVYYYLRKK</sequence>
<evidence type="ECO:0000256" key="1">
    <source>
        <dbReference type="SAM" id="Phobius"/>
    </source>
</evidence>
<keyword evidence="1" id="KW-0472">Membrane</keyword>